<dbReference type="InterPro" id="IPR052155">
    <property type="entry name" value="Biofilm_reg_signaling"/>
</dbReference>
<dbReference type="CDD" id="cd01949">
    <property type="entry name" value="GGDEF"/>
    <property type="match status" value="1"/>
</dbReference>
<dbReference type="Gene3D" id="3.20.20.450">
    <property type="entry name" value="EAL domain"/>
    <property type="match status" value="1"/>
</dbReference>
<protein>
    <submittedName>
        <fullName evidence="8">Cyclic di-GMP phosphodiesterase Gmr</fullName>
        <ecNumber evidence="8">3.1.4.52</ecNumber>
    </submittedName>
</protein>
<evidence type="ECO:0000256" key="2">
    <source>
        <dbReference type="ARBA" id="ARBA00022741"/>
    </source>
</evidence>
<dbReference type="EC" id="3.1.4.52" evidence="8"/>
<dbReference type="InterPro" id="IPR035919">
    <property type="entry name" value="EAL_sf"/>
</dbReference>
<dbReference type="InterPro" id="IPR035965">
    <property type="entry name" value="PAS-like_dom_sf"/>
</dbReference>
<dbReference type="PROSITE" id="PS50112">
    <property type="entry name" value="PAS"/>
    <property type="match status" value="2"/>
</dbReference>
<dbReference type="FunFam" id="3.30.450.20:FF:000060">
    <property type="entry name" value="Sensor protein FixL"/>
    <property type="match status" value="1"/>
</dbReference>
<dbReference type="PROSITE" id="PS50887">
    <property type="entry name" value="GGDEF"/>
    <property type="match status" value="1"/>
</dbReference>
<dbReference type="GO" id="GO:0071111">
    <property type="term" value="F:cyclic-guanylate-specific phosphodiesterase activity"/>
    <property type="evidence" value="ECO:0007669"/>
    <property type="project" value="UniProtKB-EC"/>
</dbReference>
<dbReference type="PROSITE" id="PS50883">
    <property type="entry name" value="EAL"/>
    <property type="match status" value="1"/>
</dbReference>
<dbReference type="NCBIfam" id="TIGR00254">
    <property type="entry name" value="GGDEF"/>
    <property type="match status" value="1"/>
</dbReference>
<evidence type="ECO:0000256" key="4">
    <source>
        <dbReference type="ARBA" id="ARBA00022840"/>
    </source>
</evidence>
<dbReference type="CDD" id="cd00082">
    <property type="entry name" value="HisKA"/>
    <property type="match status" value="1"/>
</dbReference>
<dbReference type="Pfam" id="PF00990">
    <property type="entry name" value="GGDEF"/>
    <property type="match status" value="1"/>
</dbReference>
<dbReference type="SMART" id="SM00388">
    <property type="entry name" value="HisKA"/>
    <property type="match status" value="1"/>
</dbReference>
<feature type="domain" description="PAS" evidence="5">
    <location>
        <begin position="49"/>
        <end position="92"/>
    </location>
</feature>
<dbReference type="PANTHER" id="PTHR44757">
    <property type="entry name" value="DIGUANYLATE CYCLASE DGCP"/>
    <property type="match status" value="1"/>
</dbReference>
<dbReference type="Pfam" id="PF00563">
    <property type="entry name" value="EAL"/>
    <property type="match status" value="1"/>
</dbReference>
<dbReference type="InterPro" id="IPR012226">
    <property type="entry name" value="Diguanyl_cyclase/Pdiesterase"/>
</dbReference>
<dbReference type="Pfam" id="PF13426">
    <property type="entry name" value="PAS_9"/>
    <property type="match status" value="1"/>
</dbReference>
<comment type="caution">
    <text evidence="8">The sequence shown here is derived from an EMBL/GenBank/DDBJ whole genome shotgun (WGS) entry which is preliminary data.</text>
</comment>
<dbReference type="GO" id="GO:0000155">
    <property type="term" value="F:phosphorelay sensor kinase activity"/>
    <property type="evidence" value="ECO:0007669"/>
    <property type="project" value="InterPro"/>
</dbReference>
<dbReference type="PIRSF" id="PIRSF005925">
    <property type="entry name" value="Dos"/>
    <property type="match status" value="1"/>
</dbReference>
<dbReference type="SUPFAM" id="SSF141868">
    <property type="entry name" value="EAL domain-like"/>
    <property type="match status" value="1"/>
</dbReference>
<dbReference type="Gene3D" id="1.10.287.130">
    <property type="match status" value="1"/>
</dbReference>
<dbReference type="Gene3D" id="3.30.450.20">
    <property type="entry name" value="PAS domain"/>
    <property type="match status" value="3"/>
</dbReference>
<keyword evidence="4" id="KW-0067">ATP-binding</keyword>
<dbReference type="AlphaFoldDB" id="A0A1J5S2F0"/>
<dbReference type="SUPFAM" id="SSF55785">
    <property type="entry name" value="PYP-like sensor domain (PAS domain)"/>
    <property type="match status" value="3"/>
</dbReference>
<dbReference type="SUPFAM" id="SSF55073">
    <property type="entry name" value="Nucleotide cyclase"/>
    <property type="match status" value="1"/>
</dbReference>
<gene>
    <name evidence="8" type="primary">gmr_88</name>
    <name evidence="8" type="ORF">GALL_155810</name>
</gene>
<dbReference type="EMBL" id="MLJW01000075">
    <property type="protein sequence ID" value="OIR02423.1"/>
    <property type="molecule type" value="Genomic_DNA"/>
</dbReference>
<evidence type="ECO:0000259" key="6">
    <source>
        <dbReference type="PROSITE" id="PS50883"/>
    </source>
</evidence>
<sequence length="934" mass="102212">MTVSGTTEAFIALTLALAWTAALTRRLRRRADRALAEERARGERRAEALRAEAHAVLDQAPDPILQHDLEGRLRDVNQAALAVFGYPRAEMLKLTLFDLAISLPRGPTLARWRAMAPGQRLTLRTEARRQDGDSFPAEISAAMLAQADGGLSLTVLLRDISSDEERTITLQRTVEELYQANSRTETAITAKNRFLETVSSRLRSPLNVILAMAENPRQEPQPALERIHAEAGALMTVIDDLSSAATMEAAVANAPLDDHAIMEMSPDAVLQCRDGLIAYINSAGVRLLGGLDRDQFEGRPLSAIVPPEHHGLLADDCAALLDKPGATELRLKTLPGDLVDVSLSTAPTPDGAILMVARNISDMLRAKRDIAAHSKRLNSILDTAVDAIVVCDETGVIETFNRAAERMFGFSAEEAIGANVTLLMTEDDARQHDEHLTRYLHEKSPHVVGIGREVTARRKDGGTFPVEISLSVCELDDRRLFTAILRDIAERRSFEEHLTHFATHDTLTSLPNRHLFQSTLQVAMDKAKSNGGHVSVWFLDLDGFKTVNDVMGHAAGDELMIDAGLRLLELMGPEDTVARFGGDEFVLLRHGLETPAAQEAAAADFITRMGRPFALRGREVALSTNLGIACYPEHAHSVSDLVAAAGAAMMVAKGSGRNHYRFFDQQMQISSAERLTLENELRRAITRNELVLHYQPQVDAQTGAIVGLEALVRWNHPQQGLIMPGRFIPVAEQTGLIVPLGEWVLRQACADLKRLEDSGCGDVSVAVNISPRQFADADVLGQISKAIADTGIDPFRLDVEITESVLMNDPERILAYLDQMKDLGIRLSIDDFGTGYSSLNYLKRFPVDTLKIDRSFVIDIADSPKDEAIAVTIITLAHAMGMTVLAEGVEHDRQGDLLSRLGCDVIQGFLYSRPKPFEVVAGYLTSGARLPVET</sequence>
<dbReference type="Pfam" id="PF08448">
    <property type="entry name" value="PAS_4"/>
    <property type="match status" value="2"/>
</dbReference>
<dbReference type="InterPro" id="IPR001633">
    <property type="entry name" value="EAL_dom"/>
</dbReference>
<feature type="domain" description="EAL" evidence="6">
    <location>
        <begin position="674"/>
        <end position="928"/>
    </location>
</feature>
<keyword evidence="1" id="KW-0808">Transferase</keyword>
<evidence type="ECO:0000256" key="3">
    <source>
        <dbReference type="ARBA" id="ARBA00022777"/>
    </source>
</evidence>
<dbReference type="InterPro" id="IPR003661">
    <property type="entry name" value="HisK_dim/P_dom"/>
</dbReference>
<organism evidence="8">
    <name type="scientific">mine drainage metagenome</name>
    <dbReference type="NCBI Taxonomy" id="410659"/>
    <lineage>
        <taxon>unclassified sequences</taxon>
        <taxon>metagenomes</taxon>
        <taxon>ecological metagenomes</taxon>
    </lineage>
</organism>
<dbReference type="FunFam" id="3.20.20.450:FF:000001">
    <property type="entry name" value="Cyclic di-GMP phosphodiesterase yahA"/>
    <property type="match status" value="1"/>
</dbReference>
<evidence type="ECO:0000313" key="8">
    <source>
        <dbReference type="EMBL" id="OIR02423.1"/>
    </source>
</evidence>
<dbReference type="Gene3D" id="3.30.70.270">
    <property type="match status" value="1"/>
</dbReference>
<dbReference type="CDD" id="cd00130">
    <property type="entry name" value="PAS"/>
    <property type="match status" value="3"/>
</dbReference>
<keyword evidence="3" id="KW-0418">Kinase</keyword>
<dbReference type="InterPro" id="IPR036097">
    <property type="entry name" value="HisK_dim/P_sf"/>
</dbReference>
<keyword evidence="8" id="KW-0378">Hydrolase</keyword>
<name>A0A1J5S2F0_9ZZZZ</name>
<dbReference type="CDD" id="cd01948">
    <property type="entry name" value="EAL"/>
    <property type="match status" value="1"/>
</dbReference>
<evidence type="ECO:0000259" key="7">
    <source>
        <dbReference type="PROSITE" id="PS50887"/>
    </source>
</evidence>
<proteinExistence type="predicted"/>
<accession>A0A1J5S2F0</accession>
<dbReference type="InterPro" id="IPR000160">
    <property type="entry name" value="GGDEF_dom"/>
</dbReference>
<dbReference type="SMART" id="SM00091">
    <property type="entry name" value="PAS"/>
    <property type="match status" value="3"/>
</dbReference>
<dbReference type="PANTHER" id="PTHR44757:SF2">
    <property type="entry name" value="BIOFILM ARCHITECTURE MAINTENANCE PROTEIN MBAA"/>
    <property type="match status" value="1"/>
</dbReference>
<dbReference type="InterPro" id="IPR000014">
    <property type="entry name" value="PAS"/>
</dbReference>
<dbReference type="InterPro" id="IPR029787">
    <property type="entry name" value="Nucleotide_cyclase"/>
</dbReference>
<dbReference type="NCBIfam" id="TIGR00229">
    <property type="entry name" value="sensory_box"/>
    <property type="match status" value="2"/>
</dbReference>
<reference evidence="8" key="1">
    <citation type="submission" date="2016-10" db="EMBL/GenBank/DDBJ databases">
        <title>Sequence of Gallionella enrichment culture.</title>
        <authorList>
            <person name="Poehlein A."/>
            <person name="Muehling M."/>
            <person name="Daniel R."/>
        </authorList>
    </citation>
    <scope>NUCLEOTIDE SEQUENCE</scope>
</reference>
<keyword evidence="2" id="KW-0547">Nucleotide-binding</keyword>
<feature type="domain" description="PAS" evidence="5">
    <location>
        <begin position="373"/>
        <end position="443"/>
    </location>
</feature>
<dbReference type="SMART" id="SM00052">
    <property type="entry name" value="EAL"/>
    <property type="match status" value="1"/>
</dbReference>
<dbReference type="GO" id="GO:0005524">
    <property type="term" value="F:ATP binding"/>
    <property type="evidence" value="ECO:0007669"/>
    <property type="project" value="UniProtKB-KW"/>
</dbReference>
<evidence type="ECO:0000259" key="5">
    <source>
        <dbReference type="PROSITE" id="PS50112"/>
    </source>
</evidence>
<dbReference type="SUPFAM" id="SSF47384">
    <property type="entry name" value="Homodimeric domain of signal transducing histidine kinase"/>
    <property type="match status" value="1"/>
</dbReference>
<feature type="domain" description="GGDEF" evidence="7">
    <location>
        <begin position="532"/>
        <end position="665"/>
    </location>
</feature>
<dbReference type="InterPro" id="IPR013656">
    <property type="entry name" value="PAS_4"/>
</dbReference>
<evidence type="ECO:0000256" key="1">
    <source>
        <dbReference type="ARBA" id="ARBA00022679"/>
    </source>
</evidence>
<dbReference type="InterPro" id="IPR043128">
    <property type="entry name" value="Rev_trsase/Diguanyl_cyclase"/>
</dbReference>
<dbReference type="SMART" id="SM00267">
    <property type="entry name" value="GGDEF"/>
    <property type="match status" value="1"/>
</dbReference>